<reference evidence="4 5" key="1">
    <citation type="submission" date="2012-01" db="EMBL/GenBank/DDBJ databases">
        <title>Improved High-Quality Draft sequence of Saccharomonospora xinjiangensis XJ-54.</title>
        <authorList>
            <consortium name="US DOE Joint Genome Institute"/>
            <person name="Lucas S."/>
            <person name="Han J."/>
            <person name="Lapidus A."/>
            <person name="Cheng J.-F."/>
            <person name="Goodwin L."/>
            <person name="Pitluck S."/>
            <person name="Peters L."/>
            <person name="Mikhailova N."/>
            <person name="Teshima H."/>
            <person name="Detter J.C."/>
            <person name="Han C."/>
            <person name="Tapia R."/>
            <person name="Land M."/>
            <person name="Hauser L."/>
            <person name="Kyrpides N."/>
            <person name="Ivanova N."/>
            <person name="Pagani I."/>
            <person name="Brambilla E.-M."/>
            <person name="Klenk H.-P."/>
            <person name="Woyke T."/>
        </authorList>
    </citation>
    <scope>NUCLEOTIDE SEQUENCE [LARGE SCALE GENOMIC DNA]</scope>
    <source>
        <strain evidence="4 5">XJ-54</strain>
    </source>
</reference>
<keyword evidence="5" id="KW-1185">Reference proteome</keyword>
<protein>
    <submittedName>
        <fullName evidence="4">Dipeptidyl aminopeptidase/acylaminoacyl peptidase</fullName>
    </submittedName>
</protein>
<evidence type="ECO:0000256" key="2">
    <source>
        <dbReference type="ARBA" id="ARBA00022825"/>
    </source>
</evidence>
<dbReference type="InterPro" id="IPR011659">
    <property type="entry name" value="WD40"/>
</dbReference>
<keyword evidence="1" id="KW-0378">Hydrolase</keyword>
<name>I0V6P0_9PSEU</name>
<evidence type="ECO:0000259" key="3">
    <source>
        <dbReference type="Pfam" id="PF00326"/>
    </source>
</evidence>
<dbReference type="Pfam" id="PF00326">
    <property type="entry name" value="Peptidase_S9"/>
    <property type="match status" value="1"/>
</dbReference>
<dbReference type="OrthoDB" id="3325701at2"/>
<evidence type="ECO:0000313" key="4">
    <source>
        <dbReference type="EMBL" id="EID55793.1"/>
    </source>
</evidence>
<gene>
    <name evidence="4" type="ORF">SacxiDRAFT_3597</name>
</gene>
<dbReference type="RefSeq" id="WP_006239984.1">
    <property type="nucleotide sequence ID" value="NZ_JH636049.1"/>
</dbReference>
<dbReference type="InterPro" id="IPR011042">
    <property type="entry name" value="6-blade_b-propeller_TolB-like"/>
</dbReference>
<dbReference type="PANTHER" id="PTHR42776">
    <property type="entry name" value="SERINE PEPTIDASE S9 FAMILY MEMBER"/>
    <property type="match status" value="1"/>
</dbReference>
<dbReference type="GO" id="GO:0006508">
    <property type="term" value="P:proteolysis"/>
    <property type="evidence" value="ECO:0007669"/>
    <property type="project" value="InterPro"/>
</dbReference>
<dbReference type="AlphaFoldDB" id="I0V6P0"/>
<dbReference type="eggNOG" id="COG0823">
    <property type="taxonomic scope" value="Bacteria"/>
</dbReference>
<dbReference type="InterPro" id="IPR029058">
    <property type="entry name" value="AB_hydrolase_fold"/>
</dbReference>
<dbReference type="InterPro" id="IPR001375">
    <property type="entry name" value="Peptidase_S9_cat"/>
</dbReference>
<evidence type="ECO:0000313" key="5">
    <source>
        <dbReference type="Proteomes" id="UP000004691"/>
    </source>
</evidence>
<evidence type="ECO:0000256" key="1">
    <source>
        <dbReference type="ARBA" id="ARBA00022801"/>
    </source>
</evidence>
<dbReference type="Pfam" id="PF07676">
    <property type="entry name" value="PD40"/>
    <property type="match status" value="2"/>
</dbReference>
<dbReference type="SUPFAM" id="SSF53474">
    <property type="entry name" value="alpha/beta-Hydrolases"/>
    <property type="match status" value="1"/>
</dbReference>
<dbReference type="GO" id="GO:0004177">
    <property type="term" value="F:aminopeptidase activity"/>
    <property type="evidence" value="ECO:0007669"/>
    <property type="project" value="UniProtKB-KW"/>
</dbReference>
<dbReference type="GO" id="GO:0004252">
    <property type="term" value="F:serine-type endopeptidase activity"/>
    <property type="evidence" value="ECO:0007669"/>
    <property type="project" value="TreeGrafter"/>
</dbReference>
<proteinExistence type="predicted"/>
<dbReference type="Gene3D" id="3.40.50.1820">
    <property type="entry name" value="alpha/beta hydrolase"/>
    <property type="match status" value="1"/>
</dbReference>
<dbReference type="eggNOG" id="COG1506">
    <property type="taxonomic scope" value="Bacteria"/>
</dbReference>
<organism evidence="4 5">
    <name type="scientific">Saccharomonospora xinjiangensis XJ-54</name>
    <dbReference type="NCBI Taxonomy" id="882086"/>
    <lineage>
        <taxon>Bacteria</taxon>
        <taxon>Bacillati</taxon>
        <taxon>Actinomycetota</taxon>
        <taxon>Actinomycetes</taxon>
        <taxon>Pseudonocardiales</taxon>
        <taxon>Pseudonocardiaceae</taxon>
        <taxon>Saccharomonospora</taxon>
    </lineage>
</organism>
<dbReference type="PANTHER" id="PTHR42776:SF27">
    <property type="entry name" value="DIPEPTIDYL PEPTIDASE FAMILY MEMBER 6"/>
    <property type="match status" value="1"/>
</dbReference>
<accession>I0V6P0</accession>
<keyword evidence="2" id="KW-0720">Serine protease</keyword>
<dbReference type="STRING" id="882086.SacxiDRAFT_3597"/>
<dbReference type="Proteomes" id="UP000004691">
    <property type="component" value="Unassembled WGS sequence"/>
</dbReference>
<dbReference type="EMBL" id="JH636049">
    <property type="protein sequence ID" value="EID55793.1"/>
    <property type="molecule type" value="Genomic_DNA"/>
</dbReference>
<sequence length="656" mass="70524">MRPTDLGRMAIPGRPALRGELLLTAVTRPDPDADTYRSILVRIGSPEPSPWTHGERDTAPAISPDGRWVAFLRATGTDAPQLHVMPSAGGESRRLTDLPLGAGAPVWAPDSRRIAFTADVPEPGRYGTAVNGSGSVVSPERERPRRITRLDYRIDDKGFTRDRPRRLFVIDAVKTEDSGLTPATAEEPMPLTDAAVSVADPAWTPDGSGVVVVAPRDWDARETRHEDLYVVPSEGGTPSLLVRGRGNVSLPVVAEDGTVYFYGTSFDGFAGVARNTGLWATSLTEPASPVRLTDAETVDCETSAGPPAPRRDDVLIAVRHRGAVELRSVPRDVPRDSDGAVLDTLTLVTGKHAAVRSFAIDGERVAVVQAGPADAGEVLLLDDGTVSIVTDFSASLRETGIRPVEELTATAPDGYPVHGWVVAPDGDGPHPVLLVVHGGPFAQYDWGLFDEAQVYASAGYLVVLPNPRGSAGYGESHGRAVVGALGTVDADDVLALLDAALTRPDADADRVGVMGGSYGGFMTGWLAAHHGHRFTAAWSERAVNAWDSFTGSSDIGWWFAGAYVGDDPEEQRRRSPLAHADRIRIPFAIAHSEHDWRCPIEQAQRMFVALKAGGCETEMLLFPGEGHELTRSGSPRHRIQRFDAVLEWWQRHLPVS</sequence>
<dbReference type="HOGENOM" id="CLU_008615_2_1_11"/>
<feature type="domain" description="Peptidase S9 prolyl oligopeptidase catalytic" evidence="3">
    <location>
        <begin position="449"/>
        <end position="653"/>
    </location>
</feature>
<keyword evidence="4" id="KW-0031">Aminopeptidase</keyword>
<dbReference type="SUPFAM" id="SSF82171">
    <property type="entry name" value="DPP6 N-terminal domain-like"/>
    <property type="match status" value="1"/>
</dbReference>
<keyword evidence="4" id="KW-0645">Protease</keyword>
<dbReference type="Gene3D" id="2.120.10.30">
    <property type="entry name" value="TolB, C-terminal domain"/>
    <property type="match status" value="2"/>
</dbReference>